<feature type="region of interest" description="Disordered" evidence="1">
    <location>
        <begin position="85"/>
        <end position="152"/>
    </location>
</feature>
<accession>A0ABR4J105</accession>
<keyword evidence="2" id="KW-1133">Transmembrane helix</keyword>
<keyword evidence="4" id="KW-1185">Reference proteome</keyword>
<organism evidence="3 4">
    <name type="scientific">Aspergillus pseudoustus</name>
    <dbReference type="NCBI Taxonomy" id="1810923"/>
    <lineage>
        <taxon>Eukaryota</taxon>
        <taxon>Fungi</taxon>
        <taxon>Dikarya</taxon>
        <taxon>Ascomycota</taxon>
        <taxon>Pezizomycotina</taxon>
        <taxon>Eurotiomycetes</taxon>
        <taxon>Eurotiomycetidae</taxon>
        <taxon>Eurotiales</taxon>
        <taxon>Aspergillaceae</taxon>
        <taxon>Aspergillus</taxon>
        <taxon>Aspergillus subgen. Nidulantes</taxon>
    </lineage>
</organism>
<sequence>MTSTQTLTTDSFKEVTNRNHSYQPGLEAVYLPPQGVTFAVNSVPLPEKPVAVPERRKLNFWLFLAVGILGLAVIGLAIGLGVGLSREHDSDSDSSQSPATQDSDTNSSISLSPTPTNSDSNETFTTTITRTATASATSTPSPSSPCPSGNNTITSPSLGSIRYRIHCDSDVSGGNKITLSSIVVDSFDACVALCNTMNYFQERTDVAATYNVAGTGTQTPGTCWCLGGEGIEVSENIGLGVG</sequence>
<reference evidence="3 4" key="1">
    <citation type="submission" date="2024-07" db="EMBL/GenBank/DDBJ databases">
        <title>Section-level genome sequencing and comparative genomics of Aspergillus sections Usti and Cavernicolus.</title>
        <authorList>
            <consortium name="Lawrence Berkeley National Laboratory"/>
            <person name="Nybo J.L."/>
            <person name="Vesth T.C."/>
            <person name="Theobald S."/>
            <person name="Frisvad J.C."/>
            <person name="Larsen T.O."/>
            <person name="Kjaerboelling I."/>
            <person name="Rothschild-Mancinelli K."/>
            <person name="Lyhne E.K."/>
            <person name="Kogle M.E."/>
            <person name="Barry K."/>
            <person name="Clum A."/>
            <person name="Na H."/>
            <person name="Ledsgaard L."/>
            <person name="Lin J."/>
            <person name="Lipzen A."/>
            <person name="Kuo A."/>
            <person name="Riley R."/>
            <person name="Mondo S."/>
            <person name="Labutti K."/>
            <person name="Haridas S."/>
            <person name="Pangalinan J."/>
            <person name="Salamov A.A."/>
            <person name="Simmons B.A."/>
            <person name="Magnuson J.K."/>
            <person name="Chen J."/>
            <person name="Drula E."/>
            <person name="Henrissat B."/>
            <person name="Wiebenga A."/>
            <person name="Lubbers R.J."/>
            <person name="Gomes A.C."/>
            <person name="Makela M.R."/>
            <person name="Stajich J."/>
            <person name="Grigoriev I.V."/>
            <person name="Mortensen U.H."/>
            <person name="De Vries R.P."/>
            <person name="Baker S.E."/>
            <person name="Andersen M.R."/>
        </authorList>
    </citation>
    <scope>NUCLEOTIDE SEQUENCE [LARGE SCALE GENOMIC DNA]</scope>
    <source>
        <strain evidence="3 4">CBS 123904</strain>
    </source>
</reference>
<comment type="caution">
    <text evidence="3">The sequence shown here is derived from an EMBL/GenBank/DDBJ whole genome shotgun (WGS) entry which is preliminary data.</text>
</comment>
<evidence type="ECO:0000313" key="3">
    <source>
        <dbReference type="EMBL" id="KAL2832782.1"/>
    </source>
</evidence>
<evidence type="ECO:0000256" key="1">
    <source>
        <dbReference type="SAM" id="MobiDB-lite"/>
    </source>
</evidence>
<feature type="transmembrane region" description="Helical" evidence="2">
    <location>
        <begin position="60"/>
        <end position="84"/>
    </location>
</feature>
<keyword evidence="2" id="KW-0472">Membrane</keyword>
<dbReference type="EMBL" id="JBFXLU010000254">
    <property type="protein sequence ID" value="KAL2832782.1"/>
    <property type="molecule type" value="Genomic_DNA"/>
</dbReference>
<protein>
    <recommendedName>
        <fullName evidence="5">WSC domain-containing protein</fullName>
    </recommendedName>
</protein>
<feature type="compositionally biased region" description="Polar residues" evidence="1">
    <location>
        <begin position="93"/>
        <end position="119"/>
    </location>
</feature>
<feature type="compositionally biased region" description="Low complexity" evidence="1">
    <location>
        <begin position="120"/>
        <end position="152"/>
    </location>
</feature>
<proteinExistence type="predicted"/>
<evidence type="ECO:0000313" key="4">
    <source>
        <dbReference type="Proteomes" id="UP001610446"/>
    </source>
</evidence>
<dbReference type="Proteomes" id="UP001610446">
    <property type="component" value="Unassembled WGS sequence"/>
</dbReference>
<evidence type="ECO:0000256" key="2">
    <source>
        <dbReference type="SAM" id="Phobius"/>
    </source>
</evidence>
<evidence type="ECO:0008006" key="5">
    <source>
        <dbReference type="Google" id="ProtNLM"/>
    </source>
</evidence>
<gene>
    <name evidence="3" type="ORF">BJY01DRAFT_253712</name>
</gene>
<keyword evidence="2" id="KW-0812">Transmembrane</keyword>
<name>A0ABR4J105_9EURO</name>